<dbReference type="Pfam" id="PF00496">
    <property type="entry name" value="SBP_bac_5"/>
    <property type="match status" value="1"/>
</dbReference>
<organism evidence="5 6">
    <name type="scientific">Methylocystis parvus</name>
    <dbReference type="NCBI Taxonomy" id="134"/>
    <lineage>
        <taxon>Bacteria</taxon>
        <taxon>Pseudomonadati</taxon>
        <taxon>Pseudomonadota</taxon>
        <taxon>Alphaproteobacteria</taxon>
        <taxon>Hyphomicrobiales</taxon>
        <taxon>Methylocystaceae</taxon>
        <taxon>Methylocystis</taxon>
    </lineage>
</organism>
<dbReference type="GO" id="GO:0042884">
    <property type="term" value="P:microcin transport"/>
    <property type="evidence" value="ECO:0007669"/>
    <property type="project" value="TreeGrafter"/>
</dbReference>
<evidence type="ECO:0000313" key="5">
    <source>
        <dbReference type="EMBL" id="QGM99625.1"/>
    </source>
</evidence>
<dbReference type="GO" id="GO:0043190">
    <property type="term" value="C:ATP-binding cassette (ABC) transporter complex"/>
    <property type="evidence" value="ECO:0007669"/>
    <property type="project" value="InterPro"/>
</dbReference>
<dbReference type="AlphaFoldDB" id="A0A6B8MB33"/>
<keyword evidence="3" id="KW-0732">Signal</keyword>
<evidence type="ECO:0000256" key="2">
    <source>
        <dbReference type="ARBA" id="ARBA00005695"/>
    </source>
</evidence>
<dbReference type="InterPro" id="IPR000914">
    <property type="entry name" value="SBP_5_dom"/>
</dbReference>
<dbReference type="GO" id="GO:0015833">
    <property type="term" value="P:peptide transport"/>
    <property type="evidence" value="ECO:0007669"/>
    <property type="project" value="TreeGrafter"/>
</dbReference>
<evidence type="ECO:0000313" key="6">
    <source>
        <dbReference type="Proteomes" id="UP000422569"/>
    </source>
</evidence>
<proteinExistence type="inferred from homology"/>
<dbReference type="GO" id="GO:0030288">
    <property type="term" value="C:outer membrane-bounded periplasmic space"/>
    <property type="evidence" value="ECO:0007669"/>
    <property type="project" value="TreeGrafter"/>
</dbReference>
<reference evidence="5 6" key="1">
    <citation type="submission" date="2019-09" db="EMBL/GenBank/DDBJ databases">
        <title>Isolation and complete genome sequencing of Methylocystis species.</title>
        <authorList>
            <person name="Rumah B.L."/>
            <person name="Stead C.E."/>
            <person name="Stevens B.C."/>
            <person name="Minton N.P."/>
            <person name="Grosse-Honebrink A."/>
            <person name="Zhang Y."/>
        </authorList>
    </citation>
    <scope>NUCLEOTIDE SEQUENCE [LARGE SCALE GENOMIC DNA]</scope>
    <source>
        <strain evidence="5 6">BRCS2</strain>
    </source>
</reference>
<protein>
    <submittedName>
        <fullName evidence="5">ABC transporter substrate-binding protein</fullName>
    </submittedName>
</protein>
<sequence>MAISCLIAPFERVAAAENVKHGLALYGDPALPANFDHFPYANPSAPKGGKLRLGMIGSYESLNPFNLKFASAPQLLIGNVYQSLMARSQDEPYSFYPLIAESIEIDSKWEHVIFHLDRRARFSDRKPITAEDVLFSFELLKAKGRPGQRDAFGRVSKVETPDAHTVRFDLISGPDRELPLLLAAMPVLSNTATDSAHFDDVRMDIPVGSGPYIVKEVKIGERLVLARDADYWAKDLPSQRGLYNFDEIDIDWHRDGNALFEALKAGLVDYREESSASRWLKGYDFPAIRDGIVVKDVLRPGRPVGMSGFVFNLRNKLFDDVRLREAIAMTFDFEWVNANLYGGLYRRTVSYFDESQYSSSGRPASGGERALISKYPGAVREDILEGKWRPPEHDGSGRDRNIARQALRLLAESGYKLAEKGLEKDGRPIAFEIMVRDHDEERLALNFAASLKRIGVAAQPRLYDEVQYQQRRRKFEYDVMIGQWLPAAVPGAEQAGRWSSASIDKEKGTNLAGASSPALDGLIDALIRARDAEEHLSAARALDRALLSGFYFVPLFHAGEIWTVHSTELERPARLPNFPIYPFGFTLEQWWWKTNKIGRE</sequence>
<dbReference type="CDD" id="cd08497">
    <property type="entry name" value="MbnE-like"/>
    <property type="match status" value="1"/>
</dbReference>
<accession>A0A6B8MB33</accession>
<name>A0A6B8MB33_9HYPH</name>
<keyword evidence="6" id="KW-1185">Reference proteome</keyword>
<dbReference type="Proteomes" id="UP000422569">
    <property type="component" value="Chromosome"/>
</dbReference>
<dbReference type="GO" id="GO:1904680">
    <property type="term" value="F:peptide transmembrane transporter activity"/>
    <property type="evidence" value="ECO:0007669"/>
    <property type="project" value="TreeGrafter"/>
</dbReference>
<evidence type="ECO:0000259" key="4">
    <source>
        <dbReference type="Pfam" id="PF00496"/>
    </source>
</evidence>
<gene>
    <name evidence="5" type="ORF">F7D14_08580</name>
</gene>
<evidence type="ECO:0000256" key="3">
    <source>
        <dbReference type="ARBA" id="ARBA00022729"/>
    </source>
</evidence>
<dbReference type="EMBL" id="CP044331">
    <property type="protein sequence ID" value="QGM99625.1"/>
    <property type="molecule type" value="Genomic_DNA"/>
</dbReference>
<dbReference type="InterPro" id="IPR039424">
    <property type="entry name" value="SBP_5"/>
</dbReference>
<dbReference type="PANTHER" id="PTHR30290:SF64">
    <property type="entry name" value="ABC TRANSPORTER PERIPLASMIC BINDING PROTEIN"/>
    <property type="match status" value="1"/>
</dbReference>
<comment type="similarity">
    <text evidence="2">Belongs to the bacterial solute-binding protein 5 family.</text>
</comment>
<dbReference type="PANTHER" id="PTHR30290">
    <property type="entry name" value="PERIPLASMIC BINDING COMPONENT OF ABC TRANSPORTER"/>
    <property type="match status" value="1"/>
</dbReference>
<dbReference type="KEGG" id="mpar:F7D14_08580"/>
<feature type="domain" description="Solute-binding protein family 5" evidence="4">
    <location>
        <begin position="95"/>
        <end position="499"/>
    </location>
</feature>
<evidence type="ECO:0000256" key="1">
    <source>
        <dbReference type="ARBA" id="ARBA00004418"/>
    </source>
</evidence>
<dbReference type="PIRSF" id="PIRSF002741">
    <property type="entry name" value="MppA"/>
    <property type="match status" value="1"/>
</dbReference>
<dbReference type="Gene3D" id="3.10.105.10">
    <property type="entry name" value="Dipeptide-binding Protein, Domain 3"/>
    <property type="match status" value="1"/>
</dbReference>
<dbReference type="SUPFAM" id="SSF53850">
    <property type="entry name" value="Periplasmic binding protein-like II"/>
    <property type="match status" value="1"/>
</dbReference>
<dbReference type="Gene3D" id="3.40.190.10">
    <property type="entry name" value="Periplasmic binding protein-like II"/>
    <property type="match status" value="1"/>
</dbReference>
<comment type="subcellular location">
    <subcellularLocation>
        <location evidence="1">Periplasm</location>
    </subcellularLocation>
</comment>
<dbReference type="InterPro" id="IPR030678">
    <property type="entry name" value="Peptide/Ni-bd"/>
</dbReference>